<evidence type="ECO:0000313" key="1">
    <source>
        <dbReference type="EMBL" id="EYB90746.1"/>
    </source>
</evidence>
<dbReference type="AlphaFoldDB" id="A0A016SK59"/>
<protein>
    <submittedName>
        <fullName evidence="1">Uncharacterized protein</fullName>
    </submittedName>
</protein>
<sequence length="66" mass="7390">MLVLLHLQRYATDVAAYSFSPAGFWDDAIVANIDDEYDQLIRRVHNIAGKGESINTIERAPTTLRG</sequence>
<gene>
    <name evidence="1" type="primary">Acey_s0215.g2372</name>
    <name evidence="1" type="ORF">Y032_0215g2372</name>
</gene>
<keyword evidence="2" id="KW-1185">Reference proteome</keyword>
<dbReference type="EMBL" id="JARK01001551">
    <property type="protein sequence ID" value="EYB90746.1"/>
    <property type="molecule type" value="Genomic_DNA"/>
</dbReference>
<comment type="caution">
    <text evidence="1">The sequence shown here is derived from an EMBL/GenBank/DDBJ whole genome shotgun (WGS) entry which is preliminary data.</text>
</comment>
<organism evidence="1 2">
    <name type="scientific">Ancylostoma ceylanicum</name>
    <dbReference type="NCBI Taxonomy" id="53326"/>
    <lineage>
        <taxon>Eukaryota</taxon>
        <taxon>Metazoa</taxon>
        <taxon>Ecdysozoa</taxon>
        <taxon>Nematoda</taxon>
        <taxon>Chromadorea</taxon>
        <taxon>Rhabditida</taxon>
        <taxon>Rhabditina</taxon>
        <taxon>Rhabditomorpha</taxon>
        <taxon>Strongyloidea</taxon>
        <taxon>Ancylostomatidae</taxon>
        <taxon>Ancylostomatinae</taxon>
        <taxon>Ancylostoma</taxon>
    </lineage>
</organism>
<evidence type="ECO:0000313" key="2">
    <source>
        <dbReference type="Proteomes" id="UP000024635"/>
    </source>
</evidence>
<proteinExistence type="predicted"/>
<accession>A0A016SK59</accession>
<dbReference type="OrthoDB" id="2906425at2759"/>
<reference evidence="2" key="1">
    <citation type="journal article" date="2015" name="Nat. Genet.">
        <title>The genome and transcriptome of the zoonotic hookworm Ancylostoma ceylanicum identify infection-specific gene families.</title>
        <authorList>
            <person name="Schwarz E.M."/>
            <person name="Hu Y."/>
            <person name="Antoshechkin I."/>
            <person name="Miller M.M."/>
            <person name="Sternberg P.W."/>
            <person name="Aroian R.V."/>
        </authorList>
    </citation>
    <scope>NUCLEOTIDE SEQUENCE</scope>
    <source>
        <strain evidence="2">HY135</strain>
    </source>
</reference>
<name>A0A016SK59_9BILA</name>
<dbReference type="Proteomes" id="UP000024635">
    <property type="component" value="Unassembled WGS sequence"/>
</dbReference>